<evidence type="ECO:0000256" key="12">
    <source>
        <dbReference type="ARBA" id="ARBA00023136"/>
    </source>
</evidence>
<dbReference type="STRING" id="3818.A0A445A9S5"/>
<evidence type="ECO:0000256" key="1">
    <source>
        <dbReference type="ARBA" id="ARBA00000900"/>
    </source>
</evidence>
<keyword evidence="8 14" id="KW-0863">Zinc-finger</keyword>
<dbReference type="PROSITE" id="PS50089">
    <property type="entry name" value="ZF_RING_2"/>
    <property type="match status" value="1"/>
</dbReference>
<comment type="similarity">
    <text evidence="13">Belongs to the RING-type zinc finger family. ATL subfamily.</text>
</comment>
<evidence type="ECO:0000256" key="9">
    <source>
        <dbReference type="ARBA" id="ARBA00022786"/>
    </source>
</evidence>
<keyword evidence="5" id="KW-0808">Transferase</keyword>
<dbReference type="EC" id="2.3.2.27" evidence="4"/>
<sequence>MSSESAEPEDTFFLIFSILVFLSPLVYFWIRNLLLHVLKCVMRSRNHAHRGHGDGLDIEDPSSPQFRNSGLESSAVRSLPMHQFKVNEGGEHKQINTDCAICLGEFEEGEWLKHLPNCSHGFHVPCVDEWFRSHSSCPLCRTSLSVLS</sequence>
<dbReference type="AlphaFoldDB" id="A0A445A9S5"/>
<organism evidence="17 18">
    <name type="scientific">Arachis hypogaea</name>
    <name type="common">Peanut</name>
    <dbReference type="NCBI Taxonomy" id="3818"/>
    <lineage>
        <taxon>Eukaryota</taxon>
        <taxon>Viridiplantae</taxon>
        <taxon>Streptophyta</taxon>
        <taxon>Embryophyta</taxon>
        <taxon>Tracheophyta</taxon>
        <taxon>Spermatophyta</taxon>
        <taxon>Magnoliopsida</taxon>
        <taxon>eudicotyledons</taxon>
        <taxon>Gunneridae</taxon>
        <taxon>Pentapetalae</taxon>
        <taxon>rosids</taxon>
        <taxon>fabids</taxon>
        <taxon>Fabales</taxon>
        <taxon>Fabaceae</taxon>
        <taxon>Papilionoideae</taxon>
        <taxon>50 kb inversion clade</taxon>
        <taxon>dalbergioids sensu lato</taxon>
        <taxon>Dalbergieae</taxon>
        <taxon>Pterocarpus clade</taxon>
        <taxon>Arachis</taxon>
    </lineage>
</organism>
<keyword evidence="18" id="KW-1185">Reference proteome</keyword>
<feature type="domain" description="RING-type" evidence="16">
    <location>
        <begin position="99"/>
        <end position="141"/>
    </location>
</feature>
<evidence type="ECO:0000256" key="8">
    <source>
        <dbReference type="ARBA" id="ARBA00022771"/>
    </source>
</evidence>
<dbReference type="GO" id="GO:0016567">
    <property type="term" value="P:protein ubiquitination"/>
    <property type="evidence" value="ECO:0007669"/>
    <property type="project" value="UniProtKB-UniPathway"/>
</dbReference>
<name>A0A445A9S5_ARAHY</name>
<evidence type="ECO:0000256" key="14">
    <source>
        <dbReference type="PROSITE-ProRule" id="PRU00175"/>
    </source>
</evidence>
<dbReference type="SMART" id="SM00184">
    <property type="entry name" value="RING"/>
    <property type="match status" value="1"/>
</dbReference>
<keyword evidence="6 15" id="KW-0812">Transmembrane</keyword>
<keyword evidence="7" id="KW-0479">Metal-binding</keyword>
<dbReference type="EMBL" id="SDMP01000013">
    <property type="protein sequence ID" value="RYR23169.1"/>
    <property type="molecule type" value="Genomic_DNA"/>
</dbReference>
<dbReference type="CDD" id="cd16461">
    <property type="entry name" value="RING-H2_EL5-like"/>
    <property type="match status" value="1"/>
</dbReference>
<dbReference type="UniPathway" id="UPA00143"/>
<evidence type="ECO:0000256" key="3">
    <source>
        <dbReference type="ARBA" id="ARBA00004906"/>
    </source>
</evidence>
<accession>A0A445A9S5</accession>
<dbReference type="GO" id="GO:0061630">
    <property type="term" value="F:ubiquitin protein ligase activity"/>
    <property type="evidence" value="ECO:0007669"/>
    <property type="project" value="UniProtKB-EC"/>
</dbReference>
<dbReference type="Pfam" id="PF13639">
    <property type="entry name" value="zf-RING_2"/>
    <property type="match status" value="1"/>
</dbReference>
<dbReference type="InterPro" id="IPR013083">
    <property type="entry name" value="Znf_RING/FYVE/PHD"/>
</dbReference>
<evidence type="ECO:0000256" key="10">
    <source>
        <dbReference type="ARBA" id="ARBA00022833"/>
    </source>
</evidence>
<dbReference type="Gramene" id="arahy.Tifrunner.gnm2.ann2.Ah13g049300.1">
    <property type="protein sequence ID" value="arahy.Tifrunner.gnm2.ann2.Ah13g049300.1-CDS-1"/>
    <property type="gene ID" value="arahy.Tifrunner.gnm2.ann2.Ah13g049300"/>
</dbReference>
<dbReference type="InterPro" id="IPR001841">
    <property type="entry name" value="Znf_RING"/>
</dbReference>
<dbReference type="PANTHER" id="PTHR46913:SF1">
    <property type="entry name" value="RING-H2 FINGER PROTEIN ATL16"/>
    <property type="match status" value="1"/>
</dbReference>
<keyword evidence="10" id="KW-0862">Zinc</keyword>
<evidence type="ECO:0000313" key="18">
    <source>
        <dbReference type="Proteomes" id="UP000289738"/>
    </source>
</evidence>
<evidence type="ECO:0000256" key="7">
    <source>
        <dbReference type="ARBA" id="ARBA00022723"/>
    </source>
</evidence>
<keyword evidence="12 15" id="KW-0472">Membrane</keyword>
<protein>
    <recommendedName>
        <fullName evidence="4">RING-type E3 ubiquitin transferase</fullName>
        <ecNumber evidence="4">2.3.2.27</ecNumber>
    </recommendedName>
</protein>
<dbReference type="SUPFAM" id="SSF57850">
    <property type="entry name" value="RING/U-box"/>
    <property type="match status" value="1"/>
</dbReference>
<proteinExistence type="inferred from homology"/>
<dbReference type="Proteomes" id="UP000289738">
    <property type="component" value="Chromosome B03"/>
</dbReference>
<reference evidence="17 18" key="1">
    <citation type="submission" date="2019-01" db="EMBL/GenBank/DDBJ databases">
        <title>Sequencing of cultivated peanut Arachis hypogaea provides insights into genome evolution and oil improvement.</title>
        <authorList>
            <person name="Chen X."/>
        </authorList>
    </citation>
    <scope>NUCLEOTIDE SEQUENCE [LARGE SCALE GENOMIC DNA]</scope>
    <source>
        <strain evidence="18">cv. Fuhuasheng</strain>
        <tissue evidence="17">Leaves</tissue>
    </source>
</reference>
<dbReference type="GO" id="GO:0008270">
    <property type="term" value="F:zinc ion binding"/>
    <property type="evidence" value="ECO:0007669"/>
    <property type="project" value="UniProtKB-KW"/>
</dbReference>
<feature type="transmembrane region" description="Helical" evidence="15">
    <location>
        <begin position="12"/>
        <end position="30"/>
    </location>
</feature>
<dbReference type="PANTHER" id="PTHR46913">
    <property type="entry name" value="RING-H2 FINGER PROTEIN ATL16"/>
    <property type="match status" value="1"/>
</dbReference>
<evidence type="ECO:0000256" key="2">
    <source>
        <dbReference type="ARBA" id="ARBA00004167"/>
    </source>
</evidence>
<comment type="caution">
    <text evidence="17">The sequence shown here is derived from an EMBL/GenBank/DDBJ whole genome shotgun (WGS) entry which is preliminary data.</text>
</comment>
<comment type="subcellular location">
    <subcellularLocation>
        <location evidence="2">Membrane</location>
        <topology evidence="2">Single-pass membrane protein</topology>
    </subcellularLocation>
</comment>
<evidence type="ECO:0000313" key="17">
    <source>
        <dbReference type="EMBL" id="RYR23169.1"/>
    </source>
</evidence>
<dbReference type="Gene3D" id="3.30.40.10">
    <property type="entry name" value="Zinc/RING finger domain, C3HC4 (zinc finger)"/>
    <property type="match status" value="1"/>
</dbReference>
<dbReference type="InterPro" id="IPR044600">
    <property type="entry name" value="ATL1/ATL16-like"/>
</dbReference>
<evidence type="ECO:0000256" key="6">
    <source>
        <dbReference type="ARBA" id="ARBA00022692"/>
    </source>
</evidence>
<dbReference type="SMR" id="A0A445A9S5"/>
<evidence type="ECO:0000259" key="16">
    <source>
        <dbReference type="PROSITE" id="PS50089"/>
    </source>
</evidence>
<gene>
    <name evidence="17" type="ORF">Ahy_B03g068429</name>
</gene>
<comment type="catalytic activity">
    <reaction evidence="1">
        <text>S-ubiquitinyl-[E2 ubiquitin-conjugating enzyme]-L-cysteine + [acceptor protein]-L-lysine = [E2 ubiquitin-conjugating enzyme]-L-cysteine + N(6)-ubiquitinyl-[acceptor protein]-L-lysine.</text>
        <dbReference type="EC" id="2.3.2.27"/>
    </reaction>
</comment>
<evidence type="ECO:0000256" key="4">
    <source>
        <dbReference type="ARBA" id="ARBA00012483"/>
    </source>
</evidence>
<evidence type="ECO:0000256" key="13">
    <source>
        <dbReference type="ARBA" id="ARBA00024209"/>
    </source>
</evidence>
<keyword evidence="9" id="KW-0833">Ubl conjugation pathway</keyword>
<dbReference type="GO" id="GO:0016020">
    <property type="term" value="C:membrane"/>
    <property type="evidence" value="ECO:0007669"/>
    <property type="project" value="UniProtKB-SubCell"/>
</dbReference>
<evidence type="ECO:0000256" key="5">
    <source>
        <dbReference type="ARBA" id="ARBA00022679"/>
    </source>
</evidence>
<comment type="pathway">
    <text evidence="3">Protein modification; protein ubiquitination.</text>
</comment>
<evidence type="ECO:0000256" key="15">
    <source>
        <dbReference type="SAM" id="Phobius"/>
    </source>
</evidence>
<keyword evidence="11 15" id="KW-1133">Transmembrane helix</keyword>
<evidence type="ECO:0000256" key="11">
    <source>
        <dbReference type="ARBA" id="ARBA00022989"/>
    </source>
</evidence>